<gene>
    <name evidence="2" type="ORF">ADICEAN_00191</name>
</gene>
<accession>M7P1X2</accession>
<keyword evidence="3" id="KW-1185">Reference proteome</keyword>
<dbReference type="PATRIC" id="fig|1279009.4.peg.197"/>
<proteinExistence type="predicted"/>
<comment type="caution">
    <text evidence="2">The sequence shown here is derived from an EMBL/GenBank/DDBJ whole genome shotgun (WGS) entry which is preliminary data.</text>
</comment>
<evidence type="ECO:0000256" key="1">
    <source>
        <dbReference type="SAM" id="SignalP"/>
    </source>
</evidence>
<feature type="signal peptide" evidence="1">
    <location>
        <begin position="1"/>
        <end position="22"/>
    </location>
</feature>
<organism evidence="2 3">
    <name type="scientific">Cesiribacter andamanensis AMV16</name>
    <dbReference type="NCBI Taxonomy" id="1279009"/>
    <lineage>
        <taxon>Bacteria</taxon>
        <taxon>Pseudomonadati</taxon>
        <taxon>Bacteroidota</taxon>
        <taxon>Cytophagia</taxon>
        <taxon>Cytophagales</taxon>
        <taxon>Cesiribacteraceae</taxon>
        <taxon>Cesiribacter</taxon>
    </lineage>
</organism>
<sequence length="233" mass="26494">MKLLYSLAALLLLLPLAGRTQQATVSPEPLPAAIPWTKSITAGFSIWPVAKERLRLGYSWEHMPNKHWVLEGAYVNAIERDFLFQNNSTVLEGGQLRGEHRWYDPGSRNSFFYYGAMLAYMYSQYPDRVVEGFECNEQGDCAYFKQSQVPVRHHTGNVGFTLGWVVRATPVFMFNFHGGIGLQGTRFSGQKNDDFFGRGAVFAESKQFVLEPRLRLGMNLQFALRQRNQAAND</sequence>
<name>M7P1X2_9BACT</name>
<dbReference type="STRING" id="1279009.ADICEAN_00191"/>
<evidence type="ECO:0000313" key="2">
    <source>
        <dbReference type="EMBL" id="EMR04589.1"/>
    </source>
</evidence>
<dbReference type="EMBL" id="AODQ01000003">
    <property type="protein sequence ID" value="EMR04589.1"/>
    <property type="molecule type" value="Genomic_DNA"/>
</dbReference>
<dbReference type="OrthoDB" id="9849655at2"/>
<feature type="chain" id="PRO_5004082661" description="DUF3575 domain-containing protein" evidence="1">
    <location>
        <begin position="23"/>
        <end position="233"/>
    </location>
</feature>
<dbReference type="AlphaFoldDB" id="M7P1X2"/>
<keyword evidence="1" id="KW-0732">Signal</keyword>
<reference evidence="2 3" key="1">
    <citation type="journal article" date="2013" name="Genome Announc.">
        <title>Draft Genome Sequence of Cesiribacter andamanensis Strain AMV16T, Isolated from a Soil Sample from a Mud Volcano in the Andaman Islands, India.</title>
        <authorList>
            <person name="Shivaji S."/>
            <person name="Ara S."/>
            <person name="Begum Z."/>
            <person name="Srinivas T.N."/>
            <person name="Singh A."/>
            <person name="Kumar Pinnaka A."/>
        </authorList>
    </citation>
    <scope>NUCLEOTIDE SEQUENCE [LARGE SCALE GENOMIC DNA]</scope>
    <source>
        <strain evidence="2 3">AMV16</strain>
    </source>
</reference>
<evidence type="ECO:0000313" key="3">
    <source>
        <dbReference type="Proteomes" id="UP000011910"/>
    </source>
</evidence>
<evidence type="ECO:0008006" key="4">
    <source>
        <dbReference type="Google" id="ProtNLM"/>
    </source>
</evidence>
<protein>
    <recommendedName>
        <fullName evidence="4">DUF3575 domain-containing protein</fullName>
    </recommendedName>
</protein>
<dbReference type="Proteomes" id="UP000011910">
    <property type="component" value="Unassembled WGS sequence"/>
</dbReference>
<dbReference type="RefSeq" id="WP_009193604.1">
    <property type="nucleotide sequence ID" value="NZ_AODQ01000003.1"/>
</dbReference>